<protein>
    <submittedName>
        <fullName evidence="4">Isochorismatase family protein</fullName>
    </submittedName>
</protein>
<comment type="similarity">
    <text evidence="1">Belongs to the isochorismatase family.</text>
</comment>
<dbReference type="CDD" id="cd00431">
    <property type="entry name" value="cysteine_hydrolases"/>
    <property type="match status" value="1"/>
</dbReference>
<feature type="domain" description="Isochorismatase-like" evidence="3">
    <location>
        <begin position="6"/>
        <end position="179"/>
    </location>
</feature>
<dbReference type="PANTHER" id="PTHR43540">
    <property type="entry name" value="PEROXYUREIDOACRYLATE/UREIDOACRYLATE AMIDOHYDROLASE-RELATED"/>
    <property type="match status" value="1"/>
</dbReference>
<reference evidence="4 5" key="1">
    <citation type="journal article" date="2021" name="Int. J. Syst. Evol. Microbiol.">
        <title>Streptococcus vicugnae sp. nov., isolated from faeces of alpacas (Vicugna pacos) and cattle (Bos taurus), Streptococcus zalophi sp. nov., and Streptococcus pacificus sp. nov., isolated from respiratory tract of California sea lions (Zalophus californianus).</title>
        <authorList>
            <person name="Volokhov D.V."/>
            <person name="Zagorodnyaya T.A."/>
            <person name="Shen Z."/>
            <person name="Blom J."/>
            <person name="Furtak V.A."/>
            <person name="Eisenberg T."/>
            <person name="Fan P."/>
            <person name="Jeong K.C."/>
            <person name="Gao Y."/>
            <person name="Zhang S."/>
            <person name="Amselle M."/>
        </authorList>
    </citation>
    <scope>NUCLEOTIDE SEQUENCE [LARGE SCALE GENOMIC DNA]</scope>
    <source>
        <strain evidence="4 5">CSL7591</strain>
    </source>
</reference>
<keyword evidence="2" id="KW-0378">Hydrolase</keyword>
<gene>
    <name evidence="4" type="ORF">JHK62_01570</name>
</gene>
<evidence type="ECO:0000259" key="3">
    <source>
        <dbReference type="Pfam" id="PF00857"/>
    </source>
</evidence>
<dbReference type="RefSeq" id="WP_199574925.1">
    <property type="nucleotide sequence ID" value="NZ_JAENBO010000001.1"/>
</dbReference>
<dbReference type="Gene3D" id="3.40.50.850">
    <property type="entry name" value="Isochorismatase-like"/>
    <property type="match status" value="1"/>
</dbReference>
<dbReference type="PANTHER" id="PTHR43540:SF7">
    <property type="entry name" value="ISOCHORISMATASE FAMILY PROTEIN YECD"/>
    <property type="match status" value="1"/>
</dbReference>
<dbReference type="Pfam" id="PF00857">
    <property type="entry name" value="Isochorismatase"/>
    <property type="match status" value="1"/>
</dbReference>
<dbReference type="InterPro" id="IPR050272">
    <property type="entry name" value="Isochorismatase-like_hydrls"/>
</dbReference>
<dbReference type="InterPro" id="IPR036380">
    <property type="entry name" value="Isochorismatase-like_sf"/>
</dbReference>
<dbReference type="EMBL" id="JAENBO010000001">
    <property type="protein sequence ID" value="MBJ8325369.1"/>
    <property type="molecule type" value="Genomic_DNA"/>
</dbReference>
<evidence type="ECO:0000256" key="2">
    <source>
        <dbReference type="ARBA" id="ARBA00022801"/>
    </source>
</evidence>
<sequence length="188" mass="20897">MDFSKTALVLVDMQKGILEIPTAPHSSETILKNAKKLITLFREKGGFIAFVRVKFHDGNDMLAPNAMTSLPGNKNVGGFSDFPDELAVKENDYIVDKRGFSGFFGTDLELQLRRRGIDTIVLGGIATHGAVDSTARDAYQYAYNQYFITDMMTSTAKELHDLPIENLFPLMGQTMTTEQFLTLSDDKS</sequence>
<accession>A0ABS0ZH84</accession>
<dbReference type="SUPFAM" id="SSF52499">
    <property type="entry name" value="Isochorismatase-like hydrolases"/>
    <property type="match status" value="1"/>
</dbReference>
<dbReference type="Proteomes" id="UP000653045">
    <property type="component" value="Unassembled WGS sequence"/>
</dbReference>
<evidence type="ECO:0000256" key="1">
    <source>
        <dbReference type="ARBA" id="ARBA00006336"/>
    </source>
</evidence>
<dbReference type="InterPro" id="IPR000868">
    <property type="entry name" value="Isochorismatase-like_dom"/>
</dbReference>
<evidence type="ECO:0000313" key="4">
    <source>
        <dbReference type="EMBL" id="MBJ8325369.1"/>
    </source>
</evidence>
<keyword evidence="5" id="KW-1185">Reference proteome</keyword>
<name>A0ABS0ZH84_9STRE</name>
<comment type="caution">
    <text evidence="4">The sequence shown here is derived from an EMBL/GenBank/DDBJ whole genome shotgun (WGS) entry which is preliminary data.</text>
</comment>
<evidence type="ECO:0000313" key="5">
    <source>
        <dbReference type="Proteomes" id="UP000653045"/>
    </source>
</evidence>
<organism evidence="4 5">
    <name type="scientific">Streptococcus pacificus</name>
    <dbReference type="NCBI Taxonomy" id="2740577"/>
    <lineage>
        <taxon>Bacteria</taxon>
        <taxon>Bacillati</taxon>
        <taxon>Bacillota</taxon>
        <taxon>Bacilli</taxon>
        <taxon>Lactobacillales</taxon>
        <taxon>Streptococcaceae</taxon>
        <taxon>Streptococcus</taxon>
    </lineage>
</organism>
<proteinExistence type="inferred from homology"/>